<feature type="compositionally biased region" description="Low complexity" evidence="1">
    <location>
        <begin position="1"/>
        <end position="17"/>
    </location>
</feature>
<evidence type="ECO:0000313" key="2">
    <source>
        <dbReference type="EMBL" id="MBD3141647.1"/>
    </source>
</evidence>
<dbReference type="EMBL" id="JACXRZ010000001">
    <property type="protein sequence ID" value="MBD3141647.1"/>
    <property type="molecule type" value="Genomic_DNA"/>
</dbReference>
<organism evidence="2 3">
    <name type="scientific">Microbispora bryophytorum subsp. camponoti</name>
    <dbReference type="NCBI Taxonomy" id="1677852"/>
    <lineage>
        <taxon>Bacteria</taxon>
        <taxon>Bacillati</taxon>
        <taxon>Actinomycetota</taxon>
        <taxon>Actinomycetes</taxon>
        <taxon>Streptosporangiales</taxon>
        <taxon>Streptosporangiaceae</taxon>
        <taxon>Microbispora</taxon>
    </lineage>
</organism>
<proteinExistence type="predicted"/>
<gene>
    <name evidence="2" type="ORF">IEQ31_00325</name>
</gene>
<name>A0ABR8KW54_9ACTN</name>
<keyword evidence="3" id="KW-1185">Reference proteome</keyword>
<reference evidence="2 3" key="1">
    <citation type="submission" date="2020-09" db="EMBL/GenBank/DDBJ databases">
        <title>Actinomycete isolated from the Camponotus japonicus Mayr.</title>
        <authorList>
            <person name="Gong X."/>
        </authorList>
    </citation>
    <scope>NUCLEOTIDE SEQUENCE [LARGE SCALE GENOMIC DNA]</scope>
    <source>
        <strain evidence="2 3">2C-HV3</strain>
    </source>
</reference>
<feature type="region of interest" description="Disordered" evidence="1">
    <location>
        <begin position="612"/>
        <end position="642"/>
    </location>
</feature>
<feature type="compositionally biased region" description="Low complexity" evidence="1">
    <location>
        <begin position="32"/>
        <end position="56"/>
    </location>
</feature>
<accession>A0ABR8KW54</accession>
<sequence length="703" mass="74905">MASPSSASDSSPALSPAQRPSLIPEPPPAARQPSETSPTATPAATPSAQPQASPIAGISDGYSGIDPAAMDDFERGLGGAEDALGRNEQIIDRTLRQLDLDTSGLGALREMRNWITASRPDLRRRSETIRAQQSKWSAGAGLPGGLRDFDETLYGKAGHDPDLYAAVTTVTQAAEKGEIDEQTLKALEKRKDDPAFAAGLMSALGAAGFRELMAKTVDHGDDRKVTRLQAALGAALGTASSRLNPAWRDQLAPPATANPKEAYAVALALKNGKADTSFLVAVARKLDAWDRTRSKLPVSSPDVMVPLLEALGKNAAAAQDFFAKDATALKHFLTERSTQDGGKALGKALEAAMLVFRDHDGSPDQPSRGYLSAKLASEFAHLEAQRIDAGDPPESLVPAPTTGRILAGYIADINRVAQSGTGTRVPAVWGADNPSIPQQDPWGAQFDLKELRQVMQEAFVDSSAFTPVVAAQAAFSSLAIDYGTAEKMAGRGDQVLMTNAKRIGAGFALITDAAGLAKIEKGAELDKTRQRNAKVLTAVVNTWLAIPQAGIWPVSSGVVGAWTGLIEDSFEGEAESNARSDANIAVNKTRTLLHDLTAQAMLKHGLFGTAESPARTHPWESLEGLNKGDDPRANPNNFVEDDGQTLMSRNEMMRKDAANGTDNDQRLQAYERWLHEGPAGKTWQEVEDRLDLGFKSGFSQYQS</sequence>
<protein>
    <recommendedName>
        <fullName evidence="4">WXG100 family type VII secretion target</fullName>
    </recommendedName>
</protein>
<dbReference type="Proteomes" id="UP000653231">
    <property type="component" value="Unassembled WGS sequence"/>
</dbReference>
<dbReference type="RefSeq" id="WP_191049543.1">
    <property type="nucleotide sequence ID" value="NZ_JACXRZ010000001.1"/>
</dbReference>
<evidence type="ECO:0000256" key="1">
    <source>
        <dbReference type="SAM" id="MobiDB-lite"/>
    </source>
</evidence>
<evidence type="ECO:0008006" key="4">
    <source>
        <dbReference type="Google" id="ProtNLM"/>
    </source>
</evidence>
<comment type="caution">
    <text evidence="2">The sequence shown here is derived from an EMBL/GenBank/DDBJ whole genome shotgun (WGS) entry which is preliminary data.</text>
</comment>
<evidence type="ECO:0000313" key="3">
    <source>
        <dbReference type="Proteomes" id="UP000653231"/>
    </source>
</evidence>
<feature type="region of interest" description="Disordered" evidence="1">
    <location>
        <begin position="1"/>
        <end position="76"/>
    </location>
</feature>